<organism evidence="8 9">
    <name type="scientific">Rhodopirellula sallentina SM41</name>
    <dbReference type="NCBI Taxonomy" id="1263870"/>
    <lineage>
        <taxon>Bacteria</taxon>
        <taxon>Pseudomonadati</taxon>
        <taxon>Planctomycetota</taxon>
        <taxon>Planctomycetia</taxon>
        <taxon>Pirellulales</taxon>
        <taxon>Pirellulaceae</taxon>
        <taxon>Rhodopirellula</taxon>
    </lineage>
</organism>
<feature type="binding site" evidence="5">
    <location>
        <position position="169"/>
    </location>
    <ligand>
        <name>ATP</name>
        <dbReference type="ChEBI" id="CHEBI:30616"/>
    </ligand>
</feature>
<comment type="similarity">
    <text evidence="5 6">Belongs to the adenylate kinase family.</text>
</comment>
<evidence type="ECO:0000256" key="4">
    <source>
        <dbReference type="ARBA" id="ARBA00022777"/>
    </source>
</evidence>
<evidence type="ECO:0000256" key="2">
    <source>
        <dbReference type="ARBA" id="ARBA00022727"/>
    </source>
</evidence>
<dbReference type="PROSITE" id="PS00113">
    <property type="entry name" value="ADENYLATE_KINASE"/>
    <property type="match status" value="1"/>
</dbReference>
<evidence type="ECO:0000256" key="3">
    <source>
        <dbReference type="ARBA" id="ARBA00022741"/>
    </source>
</evidence>
<evidence type="ECO:0000256" key="1">
    <source>
        <dbReference type="ARBA" id="ARBA00022679"/>
    </source>
</evidence>
<comment type="pathway">
    <text evidence="5">Purine metabolism; AMP biosynthesis via salvage pathway; AMP from ADP: step 1/1.</text>
</comment>
<keyword evidence="5 7" id="KW-0067">ATP-binding</keyword>
<keyword evidence="2 5" id="KW-0545">Nucleotide biosynthesis</keyword>
<protein>
    <recommendedName>
        <fullName evidence="5 7">Adenylate kinase</fullName>
        <shortName evidence="5">AK</shortName>
        <ecNumber evidence="5 7">2.7.4.3</ecNumber>
    </recommendedName>
    <alternativeName>
        <fullName evidence="5">ATP-AMP transphosphorylase</fullName>
    </alternativeName>
    <alternativeName>
        <fullName evidence="5">ATP:AMP phosphotransferase</fullName>
    </alternativeName>
    <alternativeName>
        <fullName evidence="5">Adenylate monophosphate kinase</fullName>
    </alternativeName>
</protein>
<comment type="function">
    <text evidence="5">Catalyzes the reversible transfer of the terminal phosphate group between ATP and AMP. Plays an important role in cellular energy homeostasis and in adenine nucleotide metabolism.</text>
</comment>
<dbReference type="HAMAP" id="MF_00235">
    <property type="entry name" value="Adenylate_kinase_Adk"/>
    <property type="match status" value="1"/>
</dbReference>
<evidence type="ECO:0000256" key="7">
    <source>
        <dbReference type="RuleBase" id="RU003331"/>
    </source>
</evidence>
<dbReference type="Gene3D" id="3.40.50.300">
    <property type="entry name" value="P-loop containing nucleotide triphosphate hydrolases"/>
    <property type="match status" value="1"/>
</dbReference>
<dbReference type="InterPro" id="IPR027417">
    <property type="entry name" value="P-loop_NTPase"/>
</dbReference>
<dbReference type="Proteomes" id="UP000011885">
    <property type="component" value="Unassembled WGS sequence"/>
</dbReference>
<comment type="catalytic activity">
    <reaction evidence="5 7">
        <text>AMP + ATP = 2 ADP</text>
        <dbReference type="Rhea" id="RHEA:12973"/>
        <dbReference type="ChEBI" id="CHEBI:30616"/>
        <dbReference type="ChEBI" id="CHEBI:456215"/>
        <dbReference type="ChEBI" id="CHEBI:456216"/>
        <dbReference type="EC" id="2.7.4.3"/>
    </reaction>
</comment>
<dbReference type="SUPFAM" id="SSF52540">
    <property type="entry name" value="P-loop containing nucleoside triphosphate hydrolases"/>
    <property type="match status" value="1"/>
</dbReference>
<keyword evidence="5" id="KW-0963">Cytoplasm</keyword>
<feature type="binding site" evidence="5">
    <location>
        <position position="141"/>
    </location>
    <ligand>
        <name>AMP</name>
        <dbReference type="ChEBI" id="CHEBI:456215"/>
    </ligand>
</feature>
<feature type="binding site" evidence="5">
    <location>
        <begin position="10"/>
        <end position="15"/>
    </location>
    <ligand>
        <name>ATP</name>
        <dbReference type="ChEBI" id="CHEBI:30616"/>
    </ligand>
</feature>
<comment type="caution">
    <text evidence="8">The sequence shown here is derived from an EMBL/GenBank/DDBJ whole genome shotgun (WGS) entry which is preliminary data.</text>
</comment>
<feature type="binding site" evidence="5">
    <location>
        <position position="31"/>
    </location>
    <ligand>
        <name>AMP</name>
        <dbReference type="ChEBI" id="CHEBI:456215"/>
    </ligand>
</feature>
<evidence type="ECO:0000313" key="8">
    <source>
        <dbReference type="EMBL" id="EMI58319.1"/>
    </source>
</evidence>
<dbReference type="InterPro" id="IPR000850">
    <property type="entry name" value="Adenylat/UMP-CMP_kin"/>
</dbReference>
<feature type="binding site" evidence="5">
    <location>
        <position position="130"/>
    </location>
    <ligand>
        <name>AMP</name>
        <dbReference type="ChEBI" id="CHEBI:456215"/>
    </ligand>
</feature>
<dbReference type="RefSeq" id="WP_008673550.1">
    <property type="nucleotide sequence ID" value="NZ_ANOH01000020.1"/>
</dbReference>
<evidence type="ECO:0000313" key="9">
    <source>
        <dbReference type="Proteomes" id="UP000011885"/>
    </source>
</evidence>
<comment type="subunit">
    <text evidence="5 7">Monomer.</text>
</comment>
<comment type="subcellular location">
    <subcellularLocation>
        <location evidence="5 7">Cytoplasm</location>
    </subcellularLocation>
</comment>
<dbReference type="Pfam" id="PF00406">
    <property type="entry name" value="ADK"/>
    <property type="match status" value="1"/>
</dbReference>
<comment type="caution">
    <text evidence="5">Lacks conserved residue(s) required for the propagation of feature annotation.</text>
</comment>
<keyword evidence="3 5" id="KW-0547">Nucleotide-binding</keyword>
<dbReference type="EC" id="2.7.4.3" evidence="5 7"/>
<keyword evidence="9" id="KW-1185">Reference proteome</keyword>
<evidence type="ECO:0000256" key="5">
    <source>
        <dbReference type="HAMAP-Rule" id="MF_00235"/>
    </source>
</evidence>
<feature type="binding site" evidence="5">
    <location>
        <position position="89"/>
    </location>
    <ligand>
        <name>AMP</name>
        <dbReference type="ChEBI" id="CHEBI:456215"/>
    </ligand>
</feature>
<dbReference type="PATRIC" id="fig|1263870.3.peg.275"/>
<keyword evidence="4 5" id="KW-0418">Kinase</keyword>
<reference evidence="8 9" key="1">
    <citation type="journal article" date="2013" name="Mar. Genomics">
        <title>Expression of sulfatases in Rhodopirellula baltica and the diversity of sulfatases in the genus Rhodopirellula.</title>
        <authorList>
            <person name="Wegner C.E."/>
            <person name="Richter-Heitmann T."/>
            <person name="Klindworth A."/>
            <person name="Klockow C."/>
            <person name="Richter M."/>
            <person name="Achstetter T."/>
            <person name="Glockner F.O."/>
            <person name="Harder J."/>
        </authorList>
    </citation>
    <scope>NUCLEOTIDE SEQUENCE [LARGE SCALE GENOMIC DNA]</scope>
    <source>
        <strain evidence="8 9">SM41</strain>
    </source>
</reference>
<dbReference type="AlphaFoldDB" id="M5UAJ6"/>
<proteinExistence type="inferred from homology"/>
<keyword evidence="1 5" id="KW-0808">Transferase</keyword>
<dbReference type="EMBL" id="ANOH01000020">
    <property type="protein sequence ID" value="EMI58319.1"/>
    <property type="molecule type" value="Genomic_DNA"/>
</dbReference>
<dbReference type="GO" id="GO:0005737">
    <property type="term" value="C:cytoplasm"/>
    <property type="evidence" value="ECO:0007669"/>
    <property type="project" value="UniProtKB-SubCell"/>
</dbReference>
<feature type="binding site" evidence="5">
    <location>
        <begin position="82"/>
        <end position="85"/>
    </location>
    <ligand>
        <name>AMP</name>
        <dbReference type="ChEBI" id="CHEBI:456215"/>
    </ligand>
</feature>
<feature type="binding site" evidence="5">
    <location>
        <position position="36"/>
    </location>
    <ligand>
        <name>AMP</name>
        <dbReference type="ChEBI" id="CHEBI:456215"/>
    </ligand>
</feature>
<sequence length="186" mass="20857">MKIVFIGPPGAGKGTQCGLLSEWLGVPHISTGEMLRSLDSETGGAIHLRIDRGHFAPDDFILKMVADRLSEEDCRRGYLLDGFPRTLVQAKAFDHSMERSTEQLDHVVHLIVGADELVQRLAQRSLTGTRSDDSAQFIQERFRIYEERTAPLLEYYGERGLVREVDASSSPEVVFERIRVSIGADR</sequence>
<comment type="domain">
    <text evidence="5">Consists of three domains, a large central CORE domain and two small peripheral domains, NMPbind and LID, which undergo movements during catalysis. The LID domain closes over the site of phosphoryl transfer upon ATP binding. Assembling and dissambling the active center during each catalytic cycle provides an effective means to prevent ATP hydrolysis.</text>
</comment>
<dbReference type="GO" id="GO:0004017">
    <property type="term" value="F:AMP kinase activity"/>
    <property type="evidence" value="ECO:0007669"/>
    <property type="project" value="UniProtKB-UniRule"/>
</dbReference>
<dbReference type="PRINTS" id="PR00094">
    <property type="entry name" value="ADENYLTKNASE"/>
</dbReference>
<accession>M5UAJ6</accession>
<dbReference type="NCBIfam" id="NF001381">
    <property type="entry name" value="PRK00279.1-3"/>
    <property type="match status" value="1"/>
</dbReference>
<dbReference type="PANTHER" id="PTHR23359">
    <property type="entry name" value="NUCLEOTIDE KINASE"/>
    <property type="match status" value="1"/>
</dbReference>
<dbReference type="OrthoDB" id="9805030at2"/>
<dbReference type="InterPro" id="IPR033690">
    <property type="entry name" value="Adenylat_kinase_CS"/>
</dbReference>
<feature type="binding site" evidence="5">
    <location>
        <position position="124"/>
    </location>
    <ligand>
        <name>ATP</name>
        <dbReference type="ChEBI" id="CHEBI:30616"/>
    </ligand>
</feature>
<evidence type="ECO:0000256" key="6">
    <source>
        <dbReference type="RuleBase" id="RU003330"/>
    </source>
</evidence>
<dbReference type="GO" id="GO:0044209">
    <property type="term" value="P:AMP salvage"/>
    <property type="evidence" value="ECO:0007669"/>
    <property type="project" value="UniProtKB-UniRule"/>
</dbReference>
<dbReference type="GO" id="GO:0005524">
    <property type="term" value="F:ATP binding"/>
    <property type="evidence" value="ECO:0007669"/>
    <property type="project" value="UniProtKB-UniRule"/>
</dbReference>
<gene>
    <name evidence="5" type="primary">adk</name>
    <name evidence="8" type="ORF">RSSM_00252</name>
</gene>
<dbReference type="CDD" id="cd01428">
    <property type="entry name" value="ADK"/>
    <property type="match status" value="1"/>
</dbReference>
<name>M5UAJ6_9BACT</name>
<dbReference type="UniPathway" id="UPA00588">
    <property type="reaction ID" value="UER00649"/>
</dbReference>